<name>A0ABV7SUY1_9SPHN</name>
<gene>
    <name evidence="3" type="ORF">ACFONA_08120</name>
</gene>
<dbReference type="PANTHER" id="PTHR30244">
    <property type="entry name" value="TRANSAMINASE"/>
    <property type="match status" value="1"/>
</dbReference>
<comment type="similarity">
    <text evidence="1 2">Belongs to the DegT/DnrJ/EryC1 family.</text>
</comment>
<dbReference type="InterPro" id="IPR015421">
    <property type="entry name" value="PyrdxlP-dep_Trfase_major"/>
</dbReference>
<keyword evidence="4" id="KW-1185">Reference proteome</keyword>
<organism evidence="3 4">
    <name type="scientific">Sphingomonas hylomeconis</name>
    <dbReference type="NCBI Taxonomy" id="1395958"/>
    <lineage>
        <taxon>Bacteria</taxon>
        <taxon>Pseudomonadati</taxon>
        <taxon>Pseudomonadota</taxon>
        <taxon>Alphaproteobacteria</taxon>
        <taxon>Sphingomonadales</taxon>
        <taxon>Sphingomonadaceae</taxon>
        <taxon>Sphingomonas</taxon>
    </lineage>
</organism>
<sequence>MMAALAIDGGTPVRDRPFAPWPHFDEDEVEAAVRVLRSGKVNQWTGKEVVTFEREYAAALGLPHAIALANGTLALELALMAFDIGAGDEVITTTRTFIASASAAVMRGATPVIADVDPDSQNVTPETIAACITPRTRAIIAVHLGGWPCDMPAIMELAARHDLIVIEDCAQSHGATIDGRPLGSYGHAAAFSFCQDKIMTTAGEGGLLALSDEAAFRRAWAYKDHGKSYEAVFERDHAPGFRWLHESFGTNWRMTEVQAAIGRLQLAKLPAWTARRQANAALLDAGLADTPGIRLAVPAAGIGHARYKYYAFADREQLASDWNNQRIAEAVTAEGVPCFTGSCSEIYLERAFITAELGPVQRLPVAMQLAEESLMLLVHPTLGDADMADAAEAVDRVMRVATAR</sequence>
<dbReference type="Gene3D" id="3.40.640.10">
    <property type="entry name" value="Type I PLP-dependent aspartate aminotransferase-like (Major domain)"/>
    <property type="match status" value="1"/>
</dbReference>
<dbReference type="PANTHER" id="PTHR30244:SF34">
    <property type="entry name" value="DTDP-4-AMINO-4,6-DIDEOXYGALACTOSE TRANSAMINASE"/>
    <property type="match status" value="1"/>
</dbReference>
<dbReference type="RefSeq" id="WP_261295354.1">
    <property type="nucleotide sequence ID" value="NZ_JANQBK010000015.1"/>
</dbReference>
<dbReference type="Proteomes" id="UP001595713">
    <property type="component" value="Unassembled WGS sequence"/>
</dbReference>
<dbReference type="PIRSF" id="PIRSF000390">
    <property type="entry name" value="PLP_StrS"/>
    <property type="match status" value="1"/>
</dbReference>
<evidence type="ECO:0000313" key="4">
    <source>
        <dbReference type="Proteomes" id="UP001595713"/>
    </source>
</evidence>
<keyword evidence="2" id="KW-0663">Pyridoxal phosphate</keyword>
<dbReference type="Gene3D" id="3.90.1150.10">
    <property type="entry name" value="Aspartate Aminotransferase, domain 1"/>
    <property type="match status" value="1"/>
</dbReference>
<dbReference type="SUPFAM" id="SSF53383">
    <property type="entry name" value="PLP-dependent transferases"/>
    <property type="match status" value="1"/>
</dbReference>
<dbReference type="InterPro" id="IPR015424">
    <property type="entry name" value="PyrdxlP-dep_Trfase"/>
</dbReference>
<dbReference type="CDD" id="cd00616">
    <property type="entry name" value="AHBA_syn"/>
    <property type="match status" value="1"/>
</dbReference>
<evidence type="ECO:0000256" key="1">
    <source>
        <dbReference type="ARBA" id="ARBA00037999"/>
    </source>
</evidence>
<proteinExistence type="inferred from homology"/>
<dbReference type="InterPro" id="IPR000653">
    <property type="entry name" value="DegT/StrS_aminotransferase"/>
</dbReference>
<accession>A0ABV7SUY1</accession>
<comment type="caution">
    <text evidence="3">The sequence shown here is derived from an EMBL/GenBank/DDBJ whole genome shotgun (WGS) entry which is preliminary data.</text>
</comment>
<keyword evidence="3" id="KW-0032">Aminotransferase</keyword>
<reference evidence="4" key="1">
    <citation type="journal article" date="2019" name="Int. J. Syst. Evol. Microbiol.">
        <title>The Global Catalogue of Microorganisms (GCM) 10K type strain sequencing project: providing services to taxonomists for standard genome sequencing and annotation.</title>
        <authorList>
            <consortium name="The Broad Institute Genomics Platform"/>
            <consortium name="The Broad Institute Genome Sequencing Center for Infectious Disease"/>
            <person name="Wu L."/>
            <person name="Ma J."/>
        </authorList>
    </citation>
    <scope>NUCLEOTIDE SEQUENCE [LARGE SCALE GENOMIC DNA]</scope>
    <source>
        <strain evidence="4">KCTC 42739</strain>
    </source>
</reference>
<evidence type="ECO:0000256" key="2">
    <source>
        <dbReference type="RuleBase" id="RU004508"/>
    </source>
</evidence>
<dbReference type="GO" id="GO:0008483">
    <property type="term" value="F:transaminase activity"/>
    <property type="evidence" value="ECO:0007669"/>
    <property type="project" value="UniProtKB-KW"/>
</dbReference>
<dbReference type="InterPro" id="IPR015422">
    <property type="entry name" value="PyrdxlP-dep_Trfase_small"/>
</dbReference>
<protein>
    <submittedName>
        <fullName evidence="3">DegT/DnrJ/EryC1/StrS family aminotransferase</fullName>
    </submittedName>
</protein>
<dbReference type="Pfam" id="PF01041">
    <property type="entry name" value="DegT_DnrJ_EryC1"/>
    <property type="match status" value="1"/>
</dbReference>
<evidence type="ECO:0000313" key="3">
    <source>
        <dbReference type="EMBL" id="MFC3580131.1"/>
    </source>
</evidence>
<keyword evidence="3" id="KW-0808">Transferase</keyword>
<dbReference type="EMBL" id="JBHRXP010000003">
    <property type="protein sequence ID" value="MFC3580131.1"/>
    <property type="molecule type" value="Genomic_DNA"/>
</dbReference>